<dbReference type="Proteomes" id="UP000092018">
    <property type="component" value="Plasmid unnamed1"/>
</dbReference>
<proteinExistence type="predicted"/>
<accession>A0AAN1CUC4</accession>
<evidence type="ECO:0000313" key="2">
    <source>
        <dbReference type="Proteomes" id="UP000092018"/>
    </source>
</evidence>
<gene>
    <name evidence="1" type="ORF">A6E01_20530</name>
</gene>
<name>A0AAN1CUC4_9VIBR</name>
<evidence type="ECO:0000313" key="1">
    <source>
        <dbReference type="EMBL" id="ANO35601.1"/>
    </source>
</evidence>
<dbReference type="RefSeq" id="WP_065211360.1">
    <property type="nucleotide sequence ID" value="NZ_CP016179.1"/>
</dbReference>
<geneLocation type="plasmid" evidence="1 2">
    <name>unnamed1</name>
</geneLocation>
<protein>
    <submittedName>
        <fullName evidence="1">Uncharacterized protein</fullName>
    </submittedName>
</protein>
<dbReference type="KEGG" id="vbr:A6E01_20530"/>
<sequence length="67" mass="7596">MAITAVEMKTNLEEAKRGEPLYTREQLLAKKDVIKGLVKDGCSKKTLRTLLCISYKEIDDLIKDRLG</sequence>
<reference evidence="1 2" key="1">
    <citation type="submission" date="2016-06" db="EMBL/GenBank/DDBJ databases">
        <title>Adaptive Radiation by Waves of Gene Transfer Leads to Fine-Scale Resource Partitioning in Marine Microbes.</title>
        <authorList>
            <person name="Hehemann J.-H."/>
            <person name="Arevalo P."/>
            <person name="Datta M.S."/>
            <person name="Yu X."/>
            <person name="Corzett C."/>
            <person name="Henschel A."/>
            <person name="Preheim S.P."/>
            <person name="Timberlake S."/>
            <person name="Alm E.J."/>
            <person name="Polz M.F."/>
        </authorList>
    </citation>
    <scope>NUCLEOTIDE SEQUENCE [LARGE SCALE GENOMIC DNA]</scope>
    <source>
        <strain evidence="1 2">FF50</strain>
        <plasmid evidence="1 2">unnamed1</plasmid>
    </source>
</reference>
<keyword evidence="1" id="KW-0614">Plasmid</keyword>
<dbReference type="EMBL" id="CP016179">
    <property type="protein sequence ID" value="ANO35601.1"/>
    <property type="molecule type" value="Genomic_DNA"/>
</dbReference>
<dbReference type="AlphaFoldDB" id="A0AAN1CUC4"/>
<organism evidence="1 2">
    <name type="scientific">Vibrio breoganii</name>
    <dbReference type="NCBI Taxonomy" id="553239"/>
    <lineage>
        <taxon>Bacteria</taxon>
        <taxon>Pseudomonadati</taxon>
        <taxon>Pseudomonadota</taxon>
        <taxon>Gammaproteobacteria</taxon>
        <taxon>Vibrionales</taxon>
        <taxon>Vibrionaceae</taxon>
        <taxon>Vibrio</taxon>
    </lineage>
</organism>